<evidence type="ECO:0000259" key="3">
    <source>
        <dbReference type="Pfam" id="PF00685"/>
    </source>
</evidence>
<keyword evidence="5" id="KW-1185">Reference proteome</keyword>
<comment type="caution">
    <text evidence="4">The sequence shown here is derived from an EMBL/GenBank/DDBJ whole genome shotgun (WGS) entry which is preliminary data.</text>
</comment>
<dbReference type="Pfam" id="PF00685">
    <property type="entry name" value="Sulfotransfer_1"/>
    <property type="match status" value="1"/>
</dbReference>
<gene>
    <name evidence="4" type="ORF">HPB48_022824</name>
</gene>
<dbReference type="OrthoDB" id="6486638at2759"/>
<protein>
    <recommendedName>
        <fullName evidence="3">Sulfotransferase domain-containing protein</fullName>
    </recommendedName>
</protein>
<dbReference type="VEuPathDB" id="VectorBase:HLOH_049959"/>
<dbReference type="InterPro" id="IPR000863">
    <property type="entry name" value="Sulfotransferase_dom"/>
</dbReference>
<evidence type="ECO:0000313" key="5">
    <source>
        <dbReference type="Proteomes" id="UP000821853"/>
    </source>
</evidence>
<dbReference type="PANTHER" id="PTHR11783">
    <property type="entry name" value="SULFOTRANSFERASE SULT"/>
    <property type="match status" value="1"/>
</dbReference>
<dbReference type="InterPro" id="IPR027417">
    <property type="entry name" value="P-loop_NTPase"/>
</dbReference>
<name>A0A9J6GL08_HAELO</name>
<accession>A0A9J6GL08</accession>
<evidence type="ECO:0000256" key="2">
    <source>
        <dbReference type="ARBA" id="ARBA00022679"/>
    </source>
</evidence>
<feature type="domain" description="Sulfotransferase" evidence="3">
    <location>
        <begin position="33"/>
        <end position="224"/>
    </location>
</feature>
<reference evidence="4 5" key="1">
    <citation type="journal article" date="2020" name="Cell">
        <title>Large-Scale Comparative Analyses of Tick Genomes Elucidate Their Genetic Diversity and Vector Capacities.</title>
        <authorList>
            <consortium name="Tick Genome and Microbiome Consortium (TIGMIC)"/>
            <person name="Jia N."/>
            <person name="Wang J."/>
            <person name="Shi W."/>
            <person name="Du L."/>
            <person name="Sun Y."/>
            <person name="Zhan W."/>
            <person name="Jiang J.F."/>
            <person name="Wang Q."/>
            <person name="Zhang B."/>
            <person name="Ji P."/>
            <person name="Bell-Sakyi L."/>
            <person name="Cui X.M."/>
            <person name="Yuan T.T."/>
            <person name="Jiang B.G."/>
            <person name="Yang W.F."/>
            <person name="Lam T.T."/>
            <person name="Chang Q.C."/>
            <person name="Ding S.J."/>
            <person name="Wang X.J."/>
            <person name="Zhu J.G."/>
            <person name="Ruan X.D."/>
            <person name="Zhao L."/>
            <person name="Wei J.T."/>
            <person name="Ye R.Z."/>
            <person name="Que T.C."/>
            <person name="Du C.H."/>
            <person name="Zhou Y.H."/>
            <person name="Cheng J.X."/>
            <person name="Dai P.F."/>
            <person name="Guo W.B."/>
            <person name="Han X.H."/>
            <person name="Huang E.J."/>
            <person name="Li L.F."/>
            <person name="Wei W."/>
            <person name="Gao Y.C."/>
            <person name="Liu J.Z."/>
            <person name="Shao H.Z."/>
            <person name="Wang X."/>
            <person name="Wang C.C."/>
            <person name="Yang T.C."/>
            <person name="Huo Q.B."/>
            <person name="Li W."/>
            <person name="Chen H.Y."/>
            <person name="Chen S.E."/>
            <person name="Zhou L.G."/>
            <person name="Ni X.B."/>
            <person name="Tian J.H."/>
            <person name="Sheng Y."/>
            <person name="Liu T."/>
            <person name="Pan Y.S."/>
            <person name="Xia L.Y."/>
            <person name="Li J."/>
            <person name="Zhao F."/>
            <person name="Cao W.C."/>
        </authorList>
    </citation>
    <scope>NUCLEOTIDE SEQUENCE [LARGE SCALE GENOMIC DNA]</scope>
    <source>
        <strain evidence="4">HaeL-2018</strain>
    </source>
</reference>
<dbReference type="EMBL" id="JABSTR010000007">
    <property type="protein sequence ID" value="KAH9375279.1"/>
    <property type="molecule type" value="Genomic_DNA"/>
</dbReference>
<dbReference type="Proteomes" id="UP000821853">
    <property type="component" value="Chromosome 5"/>
</dbReference>
<evidence type="ECO:0000313" key="4">
    <source>
        <dbReference type="EMBL" id="KAH9375279.1"/>
    </source>
</evidence>
<proteinExistence type="inferred from homology"/>
<sequence>MKHLKIVQGVRVPLPFPDDAVLSALAYEPRPGNTFIVSYPKCGTTWVQYIVYSILHDGVPFDHISQLLVESPFLELCGAEVVNVDPRPPTIKTHLPFDKTRFSPFAKYIYIVRNPYDVCVSGYHQAKTQTLNDGGNLDIGTYVRNLWRALGATGGTLKTACFLGIRHRRDSNVLFLTYEDLHADIENQLKRIAYFLGEEYGERISSDHGFLQRVIDMTTKERMRPIFRDYIKANFEFMVQQRTSRGIAVPEPTKELLDFLTCNTAKHDFVREGAVKGNKNILLDAHKEILREWILSKTVGSDVLKIWSASGVM</sequence>
<organism evidence="4 5">
    <name type="scientific">Haemaphysalis longicornis</name>
    <name type="common">Bush tick</name>
    <dbReference type="NCBI Taxonomy" id="44386"/>
    <lineage>
        <taxon>Eukaryota</taxon>
        <taxon>Metazoa</taxon>
        <taxon>Ecdysozoa</taxon>
        <taxon>Arthropoda</taxon>
        <taxon>Chelicerata</taxon>
        <taxon>Arachnida</taxon>
        <taxon>Acari</taxon>
        <taxon>Parasitiformes</taxon>
        <taxon>Ixodida</taxon>
        <taxon>Ixodoidea</taxon>
        <taxon>Ixodidae</taxon>
        <taxon>Haemaphysalinae</taxon>
        <taxon>Haemaphysalis</taxon>
    </lineage>
</organism>
<dbReference type="AlphaFoldDB" id="A0A9J6GL08"/>
<dbReference type="GO" id="GO:0008146">
    <property type="term" value="F:sulfotransferase activity"/>
    <property type="evidence" value="ECO:0007669"/>
    <property type="project" value="InterPro"/>
</dbReference>
<keyword evidence="2" id="KW-0808">Transferase</keyword>
<dbReference type="Gene3D" id="3.40.50.300">
    <property type="entry name" value="P-loop containing nucleotide triphosphate hydrolases"/>
    <property type="match status" value="1"/>
</dbReference>
<evidence type="ECO:0000256" key="1">
    <source>
        <dbReference type="ARBA" id="ARBA00005771"/>
    </source>
</evidence>
<comment type="similarity">
    <text evidence="1">Belongs to the sulfotransferase 1 family.</text>
</comment>
<dbReference type="SUPFAM" id="SSF52540">
    <property type="entry name" value="P-loop containing nucleoside triphosphate hydrolases"/>
    <property type="match status" value="1"/>
</dbReference>